<sequence length="285" mass="32400">MKTYFTQPNDTFSSLAKRFNIKDGNYLKTFHNLYCEKDSIMNDEVEAGKQILIPDDPQFMKEETKKNAEKTIQEEPFIEEGEDYEFLDKGTNTNNESEENPKDDSAKEAEEKQNNEQPKENTSSEHDGKYFVIQNGTCQCNQGFSFPQLKVTSHQKHYWNNADMQADFLAVTEDDLQFNPAAQPFGQCKLKPTSGGYLPCAYAPAGKWQKTYDKVKVLGKSCVTELSELMCSTGGKITILKHGQQSEVGKSSLMTANSQEQNIYNPIINFEEFKAEVNTENNYAF</sequence>
<dbReference type="RefSeq" id="WP_271148205.1">
    <property type="nucleotide sequence ID" value="NZ_CP115859.1"/>
</dbReference>
<organism evidence="2 3">
    <name type="scientific">Chryseobacterium camelliae</name>
    <dbReference type="NCBI Taxonomy" id="1265445"/>
    <lineage>
        <taxon>Bacteria</taxon>
        <taxon>Pseudomonadati</taxon>
        <taxon>Bacteroidota</taxon>
        <taxon>Flavobacteriia</taxon>
        <taxon>Flavobacteriales</taxon>
        <taxon>Weeksellaceae</taxon>
        <taxon>Chryseobacterium group</taxon>
        <taxon>Chryseobacterium</taxon>
    </lineage>
</organism>
<feature type="region of interest" description="Disordered" evidence="1">
    <location>
        <begin position="80"/>
        <end position="126"/>
    </location>
</feature>
<name>A0ABY7QJL0_9FLAO</name>
<feature type="compositionally biased region" description="Basic and acidic residues" evidence="1">
    <location>
        <begin position="99"/>
        <end position="126"/>
    </location>
</feature>
<keyword evidence="3" id="KW-1185">Reference proteome</keyword>
<gene>
    <name evidence="2" type="ORF">PFY12_12460</name>
</gene>
<dbReference type="EMBL" id="CP115859">
    <property type="protein sequence ID" value="WBV59852.1"/>
    <property type="molecule type" value="Genomic_DNA"/>
</dbReference>
<accession>A0ABY7QJL0</accession>
<dbReference type="Pfam" id="PF14107">
    <property type="entry name" value="DUF4280"/>
    <property type="match status" value="1"/>
</dbReference>
<evidence type="ECO:0000313" key="3">
    <source>
        <dbReference type="Proteomes" id="UP001210978"/>
    </source>
</evidence>
<protein>
    <submittedName>
        <fullName evidence="2">DUF4280 domain-containing protein</fullName>
    </submittedName>
</protein>
<dbReference type="Proteomes" id="UP001210978">
    <property type="component" value="Chromosome"/>
</dbReference>
<evidence type="ECO:0000256" key="1">
    <source>
        <dbReference type="SAM" id="MobiDB-lite"/>
    </source>
</evidence>
<proteinExistence type="predicted"/>
<reference evidence="2 3" key="1">
    <citation type="submission" date="2023-01" db="EMBL/GenBank/DDBJ databases">
        <title>Complete genome of Chryseobacterium camelliae VAN22-5A.</title>
        <authorList>
            <person name="Zong G."/>
            <person name="Cao G."/>
        </authorList>
    </citation>
    <scope>NUCLEOTIDE SEQUENCE [LARGE SCALE GENOMIC DNA]</scope>
    <source>
        <strain evidence="2 3">VAN22-5A</strain>
    </source>
</reference>
<dbReference type="InterPro" id="IPR025460">
    <property type="entry name" value="DUF4280"/>
</dbReference>
<evidence type="ECO:0000313" key="2">
    <source>
        <dbReference type="EMBL" id="WBV59852.1"/>
    </source>
</evidence>